<accession>A0A2P2MY58</accession>
<reference evidence="2" key="1">
    <citation type="submission" date="2018-02" db="EMBL/GenBank/DDBJ databases">
        <title>Rhizophora mucronata_Transcriptome.</title>
        <authorList>
            <person name="Meera S.P."/>
            <person name="Sreeshan A."/>
            <person name="Augustine A."/>
        </authorList>
    </citation>
    <scope>NUCLEOTIDE SEQUENCE</scope>
    <source>
        <tissue evidence="2">Leaf</tissue>
    </source>
</reference>
<dbReference type="EMBL" id="GGEC01054661">
    <property type="protein sequence ID" value="MBX35145.1"/>
    <property type="molecule type" value="Transcribed_RNA"/>
</dbReference>
<name>A0A2P2MY58_RHIMU</name>
<sequence length="35" mass="4067">MLAVMAWTSRDQQKPPSARKLMKRSCSNLLARFFP</sequence>
<feature type="region of interest" description="Disordered" evidence="1">
    <location>
        <begin position="1"/>
        <end position="22"/>
    </location>
</feature>
<organism evidence="2">
    <name type="scientific">Rhizophora mucronata</name>
    <name type="common">Asiatic mangrove</name>
    <dbReference type="NCBI Taxonomy" id="61149"/>
    <lineage>
        <taxon>Eukaryota</taxon>
        <taxon>Viridiplantae</taxon>
        <taxon>Streptophyta</taxon>
        <taxon>Embryophyta</taxon>
        <taxon>Tracheophyta</taxon>
        <taxon>Spermatophyta</taxon>
        <taxon>Magnoliopsida</taxon>
        <taxon>eudicotyledons</taxon>
        <taxon>Gunneridae</taxon>
        <taxon>Pentapetalae</taxon>
        <taxon>rosids</taxon>
        <taxon>fabids</taxon>
        <taxon>Malpighiales</taxon>
        <taxon>Rhizophoraceae</taxon>
        <taxon>Rhizophora</taxon>
    </lineage>
</organism>
<protein>
    <submittedName>
        <fullName evidence="2">Uncharacterized protein</fullName>
    </submittedName>
</protein>
<evidence type="ECO:0000313" key="2">
    <source>
        <dbReference type="EMBL" id="MBX35145.1"/>
    </source>
</evidence>
<proteinExistence type="predicted"/>
<evidence type="ECO:0000256" key="1">
    <source>
        <dbReference type="SAM" id="MobiDB-lite"/>
    </source>
</evidence>
<dbReference type="AlphaFoldDB" id="A0A2P2MY58"/>